<dbReference type="PANTHER" id="PTHR15160">
    <property type="entry name" value="VON HIPPEL-LINDAU PROTEIN"/>
    <property type="match status" value="1"/>
</dbReference>
<feature type="compositionally biased region" description="Basic and acidic residues" evidence="1">
    <location>
        <begin position="154"/>
        <end position="163"/>
    </location>
</feature>
<evidence type="ECO:0000313" key="6">
    <source>
        <dbReference type="Proteomes" id="UP000053577"/>
    </source>
</evidence>
<proteinExistence type="predicted"/>
<gene>
    <name evidence="4" type="ORF">DA01_01295</name>
    <name evidence="3" type="ORF">DEHALATV1_0441</name>
    <name evidence="5" type="ORF">VLL09_02515</name>
</gene>
<feature type="domain" description="BFN" evidence="2">
    <location>
        <begin position="1"/>
        <end position="132"/>
    </location>
</feature>
<accession>A0A0V8M4D2</accession>
<evidence type="ECO:0000313" key="5">
    <source>
        <dbReference type="EMBL" id="WRO07778.1"/>
    </source>
</evidence>
<dbReference type="RefSeq" id="WP_041341540.1">
    <property type="nucleotide sequence ID" value="NZ_AP017649.1"/>
</dbReference>
<dbReference type="Gene3D" id="3.10.690.10">
    <property type="entry name" value="Bifunctional nuclease domain"/>
    <property type="match status" value="1"/>
</dbReference>
<name>A0A0V8M4D2_9CHLR</name>
<dbReference type="Proteomes" id="UP000218257">
    <property type="component" value="Chromosome"/>
</dbReference>
<evidence type="ECO:0000256" key="1">
    <source>
        <dbReference type="SAM" id="MobiDB-lite"/>
    </source>
</evidence>
<organism evidence="4 6">
    <name type="scientific">Dehalococcoides mccartyi</name>
    <dbReference type="NCBI Taxonomy" id="61435"/>
    <lineage>
        <taxon>Bacteria</taxon>
        <taxon>Bacillati</taxon>
        <taxon>Chloroflexota</taxon>
        <taxon>Dehalococcoidia</taxon>
        <taxon>Dehalococcoidales</taxon>
        <taxon>Dehalococcoidaceae</taxon>
        <taxon>Dehalococcoides</taxon>
    </lineage>
</organism>
<dbReference type="PATRIC" id="fig|61435.5.peg.264"/>
<dbReference type="EMBL" id="CP141531">
    <property type="protein sequence ID" value="WRO07778.1"/>
    <property type="molecule type" value="Genomic_DNA"/>
</dbReference>
<reference evidence="3 7" key="2">
    <citation type="journal article" date="2017" name="Sci. Rep.">
        <title>Isolation and genomic characterization of a Dehalococcoides strain suggests genomic rearrangement during culture.</title>
        <authorList>
            <person name="Yohda M."/>
            <person name="Ikegami K."/>
            <person name="Aita Y."/>
            <person name="Kitajima M."/>
            <person name="Takechi A."/>
            <person name="Iwamoto M."/>
            <person name="Fukuda T."/>
            <person name="Tamura N."/>
            <person name="Shibasaki J."/>
            <person name="Koike S."/>
            <person name="Komatsu D."/>
            <person name="Miyagi S."/>
            <person name="Nishimura M."/>
            <person name="Uchino Y."/>
            <person name="Shiroma A."/>
            <person name="Shimoji M."/>
            <person name="Tamotsu H."/>
            <person name="Ashimine N."/>
            <person name="Shinzato M."/>
            <person name="Ohki S."/>
            <person name="Nakano K."/>
            <person name="Teruya K."/>
            <person name="Satou K."/>
            <person name="Hirano T."/>
            <person name="Yagi O."/>
        </authorList>
    </citation>
    <scope>NUCLEOTIDE SEQUENCE [LARGE SCALE GENOMIC DNA]</scope>
    <source>
        <strain evidence="3 7">UCH-ATV1</strain>
    </source>
</reference>
<evidence type="ECO:0000313" key="3">
    <source>
        <dbReference type="EMBL" id="BAZ97069.1"/>
    </source>
</evidence>
<dbReference type="PANTHER" id="PTHR15160:SF1">
    <property type="entry name" value="VON HIPPEL-LINDAU DISEASE TUMOR SUPPRESSOR"/>
    <property type="match status" value="1"/>
</dbReference>
<dbReference type="AlphaFoldDB" id="A0A0V8M4D2"/>
<dbReference type="InterPro" id="IPR003729">
    <property type="entry name" value="Bi_nuclease_dom"/>
</dbReference>
<dbReference type="Pfam" id="PF02577">
    <property type="entry name" value="BFN_dom"/>
    <property type="match status" value="1"/>
</dbReference>
<dbReference type="OrthoDB" id="9788698at2"/>
<evidence type="ECO:0000313" key="7">
    <source>
        <dbReference type="Proteomes" id="UP000218257"/>
    </source>
</evidence>
<reference evidence="5" key="3">
    <citation type="submission" date="2023-12" db="EMBL/GenBank/DDBJ databases">
        <title>Isolation of organohalide respiring bacteria Dehalococcoides mccartyi strain GPTCE1 in groundwater collected near a chemical plant in Suzhou, China.</title>
        <authorList>
            <person name="Liu G."/>
        </authorList>
    </citation>
    <scope>NUCLEOTIDE SEQUENCE</scope>
    <source>
        <strain evidence="5">GPTCE1</strain>
    </source>
</reference>
<reference evidence="4 6" key="1">
    <citation type="journal article" date="2015" name="Sci. Rep.">
        <title>A comparative genomics and reductive dehalogenase gene transcription study of two chloroethene-respiring bacteria, Dehalococcoides mccartyi strains MB and 11a.</title>
        <authorList>
            <person name="Low A."/>
            <person name="Shen Z."/>
            <person name="Cheng D."/>
            <person name="Rogers M.J."/>
            <person name="Lee P.K."/>
            <person name="He J."/>
        </authorList>
    </citation>
    <scope>NUCLEOTIDE SEQUENCE [LARGE SCALE GENOMIC DNA]</scope>
    <source>
        <strain evidence="4 6">MB</strain>
    </source>
</reference>
<dbReference type="PROSITE" id="PS51658">
    <property type="entry name" value="BFN"/>
    <property type="match status" value="1"/>
</dbReference>
<evidence type="ECO:0000313" key="4">
    <source>
        <dbReference type="EMBL" id="KSV18637.1"/>
    </source>
</evidence>
<sequence length="189" mass="21205">MIEMTIDSIRVSLMNYQRVVLLKEKTADRYLPIWIGTAEAEAIAVKLQGVAVPRPLTHDLLGTVIDVLGAKVRSIVVDDLKNDTFYAKILLEVDSEQMEIDCRPSDALALAVRVNVPIYAADSVLEKASIMLDREQDKRAMDEMDLPEPPAGGKGEKTRKASDEEIKRLSAFRDFVDNLDLEDFDKRKS</sequence>
<dbReference type="EMBL" id="AP017649">
    <property type="protein sequence ID" value="BAZ97069.1"/>
    <property type="molecule type" value="Genomic_DNA"/>
</dbReference>
<feature type="region of interest" description="Disordered" evidence="1">
    <location>
        <begin position="139"/>
        <end position="163"/>
    </location>
</feature>
<dbReference type="Proteomes" id="UP001327986">
    <property type="component" value="Chromosome"/>
</dbReference>
<dbReference type="GO" id="GO:0004518">
    <property type="term" value="F:nuclease activity"/>
    <property type="evidence" value="ECO:0007669"/>
    <property type="project" value="InterPro"/>
</dbReference>
<dbReference type="Proteomes" id="UP000053577">
    <property type="component" value="Unassembled WGS sequence"/>
</dbReference>
<dbReference type="eggNOG" id="COG1259">
    <property type="taxonomic scope" value="Bacteria"/>
</dbReference>
<protein>
    <submittedName>
        <fullName evidence="5">Bifunctional nuclease family protein</fullName>
    </submittedName>
</protein>
<dbReference type="InterPro" id="IPR036104">
    <property type="entry name" value="BFN_sf"/>
</dbReference>
<dbReference type="EMBL" id="JGYD01000010">
    <property type="protein sequence ID" value="KSV18637.1"/>
    <property type="molecule type" value="Genomic_DNA"/>
</dbReference>
<evidence type="ECO:0000259" key="2">
    <source>
        <dbReference type="PROSITE" id="PS51658"/>
    </source>
</evidence>
<dbReference type="SUPFAM" id="SSF103256">
    <property type="entry name" value="Hypothetical protein TM0160"/>
    <property type="match status" value="1"/>
</dbReference>